<evidence type="ECO:0000256" key="2">
    <source>
        <dbReference type="ARBA" id="ARBA00004115"/>
    </source>
</evidence>
<evidence type="ECO:0000256" key="4">
    <source>
        <dbReference type="ARBA" id="ARBA00008905"/>
    </source>
</evidence>
<comment type="function">
    <text evidence="1 10">Subunit of the oligosaccharyl transferase (OST) complex that catalyzes the initial transfer of a defined glycan (Glc(3)Man(9)GlcNAc(2) in eukaryotes) from the lipid carrier dolichol-pyrophosphate to an asparagine residue within an Asn-X-Ser/Thr consensus motif in nascent polypeptide chains, the first step in protein N-glycosylation. N-glycosylation occurs cotranslationally and the complex associates with the Sec61 complex at the channel-forming translocon complex that mediates protein translocation across the endoplasmic reticulum (ER). All subunits are required for a maximal enzyme activity.</text>
</comment>
<accession>A0AAV2YSA5</accession>
<evidence type="ECO:0000256" key="5">
    <source>
        <dbReference type="ARBA" id="ARBA00022692"/>
    </source>
</evidence>
<dbReference type="AlphaFoldDB" id="A0AAV2YSA5"/>
<comment type="subcellular location">
    <subcellularLocation>
        <location evidence="2 10">Endoplasmic reticulum membrane</location>
        <topology evidence="2 10">Single-pass type I membrane protein</topology>
    </subcellularLocation>
</comment>
<evidence type="ECO:0000256" key="3">
    <source>
        <dbReference type="ARBA" id="ARBA00004922"/>
    </source>
</evidence>
<dbReference type="Pfam" id="PF04597">
    <property type="entry name" value="Ribophorin_I"/>
    <property type="match status" value="1"/>
</dbReference>
<keyword evidence="8" id="KW-1133">Transmembrane helix</keyword>
<evidence type="ECO:0000256" key="6">
    <source>
        <dbReference type="ARBA" id="ARBA00022729"/>
    </source>
</evidence>
<evidence type="ECO:0000256" key="9">
    <source>
        <dbReference type="ARBA" id="ARBA00023136"/>
    </source>
</evidence>
<dbReference type="GO" id="GO:0018279">
    <property type="term" value="P:protein N-linked glycosylation via asparagine"/>
    <property type="evidence" value="ECO:0007669"/>
    <property type="project" value="TreeGrafter"/>
</dbReference>
<evidence type="ECO:0000256" key="10">
    <source>
        <dbReference type="RuleBase" id="RU361143"/>
    </source>
</evidence>
<organism evidence="13 14">
    <name type="scientific">Lagenidium giganteum</name>
    <dbReference type="NCBI Taxonomy" id="4803"/>
    <lineage>
        <taxon>Eukaryota</taxon>
        <taxon>Sar</taxon>
        <taxon>Stramenopiles</taxon>
        <taxon>Oomycota</taxon>
        <taxon>Peronosporomycetes</taxon>
        <taxon>Pythiales</taxon>
        <taxon>Pythiaceae</taxon>
    </lineage>
</organism>
<evidence type="ECO:0000256" key="1">
    <source>
        <dbReference type="ARBA" id="ARBA00002791"/>
    </source>
</evidence>
<proteinExistence type="inferred from homology"/>
<name>A0AAV2YSA5_9STRA</name>
<dbReference type="InterPro" id="IPR007676">
    <property type="entry name" value="Ribophorin_I"/>
</dbReference>
<evidence type="ECO:0000313" key="13">
    <source>
        <dbReference type="EMBL" id="DAZ95504.1"/>
    </source>
</evidence>
<evidence type="ECO:0000256" key="8">
    <source>
        <dbReference type="ARBA" id="ARBA00022989"/>
    </source>
</evidence>
<dbReference type="EMBL" id="DAKRPA010000201">
    <property type="protein sequence ID" value="DAZ95504.1"/>
    <property type="molecule type" value="Genomic_DNA"/>
</dbReference>
<feature type="domain" description="PCIF1 WW" evidence="12">
    <location>
        <begin position="913"/>
        <end position="1084"/>
    </location>
</feature>
<keyword evidence="5" id="KW-0812">Transmembrane</keyword>
<dbReference type="PANTHER" id="PTHR21049:SF0">
    <property type="entry name" value="DOLICHYL-DIPHOSPHOOLIGOSACCHARIDE--PROTEIN GLYCOSYLTRANSFERASE SUBUNIT 1"/>
    <property type="match status" value="1"/>
</dbReference>
<keyword evidence="9" id="KW-0472">Membrane</keyword>
<sequence length="1154" mass="129530">SSPQVGSERLLANPSRGRILTNPSRAPDHPDKAMSYPDRPQGLIRGAACAILEVSVPRLQQARKRSPMIPRVLLLPLVLLALTSASVNAVLINKSVKRVIDLTKHVVRVQSDIQFIDNEKDVGEYTIAFPGRQDEHLAHLTAKCGKNVCEVVRSKGVNKVDIAYYSVVLKNKVAKGEVGSVKVTAYFTHVLKPFPEEITQRDDQLVVYEDSHVLLSPYPTESQSTKLKLPSGKVESFSEVQPVTRKGSTLTYGPYENVQPFEGAADSMRIHYKNHSPFMTVTTLVKEIEVSMWGRVAVEEVYDLLHSGAKLKGGFSRYEYTAHNARSASFYEMIAHLPKESVNVYYRDQIGNVSTSRLRETETRQELEFKPRFPIFGGWKTQWYFGYSVPTHSVLTRSGNKFKLEMDFSTSVEGAAVDDLTVKVILPEGATNARVNLPFAVDSQSSTSRQTYLDTPLVGRPVLVIKKKNVIAQHNVPFEVTFEFPQSFMLHEPLLLVSGFLAFFLFCMVLFRLDLSLVKKPANKKKTDTWHGEAHTRWMPGTNTGDLAETTVGLTWKTRDTPTGNHTLETVTLGDTNDIDHLVLGEDGRHWHLLFEERLGEVDLVGDRATVDLNLHEVSLLLAKLDLAHLANDANNHHWWGLEDGDGLNDLLLVHLRARAVDFTQDVGHASLVAHEGAFEASSRGNLRTRPRIMDDLDAILNSMAKASGNVLTEDTLSSIEKTASTEAASKKRPRDETPVVKQAPVPVDAKIWNPHHIQELSESVTKSIQTRASAYNITPAQEIARQQTVRLLCNKIKQAGEQLGVAKLPNSAYETWQFTSKLTVAENDPLIPHAGSDYSGLLEELVKAGANKKNAIAQCKVLTKEADKLLKKFSQQDFSVGKKKVKVDRSEDMVMLSYGNSTSKVSTDHFDKLKALYARHQGVDRWSPQHQRKFETAAFALALRYDSLDGGGFQAALNEECFDVLLKHFDCKMECFASPLNCRYGRFCSAFLDTDHTFGSVGSFFEFAPTSGCFEANPPFIPKLIKRMADHMTNVLEKASEPLAFIIIIPAWKETEGWQKLHSSRFNRRHVLLPQKDHGYCEGKQQIRKTRWRIASFDTSVFFWQNAKAAAKWQVTDEIVDELRVAFKSKQKEERETLGLRKSGKRVKHNKKQ</sequence>
<protein>
    <recommendedName>
        <fullName evidence="10">Dolichyl-diphosphooligosaccharide--protein glycosyltransferase subunit 1</fullName>
    </recommendedName>
</protein>
<comment type="pathway">
    <text evidence="3 10">Protein modification; protein glycosylation.</text>
</comment>
<reference evidence="13" key="1">
    <citation type="submission" date="2022-11" db="EMBL/GenBank/DDBJ databases">
        <authorList>
            <person name="Morgan W.R."/>
            <person name="Tartar A."/>
        </authorList>
    </citation>
    <scope>NUCLEOTIDE SEQUENCE</scope>
    <source>
        <strain evidence="13">ARSEF 373</strain>
    </source>
</reference>
<dbReference type="GO" id="GO:0008250">
    <property type="term" value="C:oligosaccharyltransferase complex"/>
    <property type="evidence" value="ECO:0007669"/>
    <property type="project" value="UniProtKB-UniRule"/>
</dbReference>
<feature type="region of interest" description="Disordered" evidence="11">
    <location>
        <begin position="1"/>
        <end position="35"/>
    </location>
</feature>
<dbReference type="Pfam" id="PF12237">
    <property type="entry name" value="PCIF1_WW"/>
    <property type="match status" value="1"/>
</dbReference>
<comment type="caution">
    <text evidence="13">The sequence shown here is derived from an EMBL/GenBank/DDBJ whole genome shotgun (WGS) entry which is preliminary data.</text>
</comment>
<feature type="non-terminal residue" evidence="13">
    <location>
        <position position="1"/>
    </location>
</feature>
<evidence type="ECO:0000256" key="11">
    <source>
        <dbReference type="SAM" id="MobiDB-lite"/>
    </source>
</evidence>
<evidence type="ECO:0000313" key="14">
    <source>
        <dbReference type="Proteomes" id="UP001146120"/>
    </source>
</evidence>
<keyword evidence="6" id="KW-0732">Signal</keyword>
<comment type="subunit">
    <text evidence="10">Component of the oligosaccharyltransferase (OST) complex.</text>
</comment>
<keyword evidence="7 10" id="KW-0256">Endoplasmic reticulum</keyword>
<dbReference type="PANTHER" id="PTHR21049">
    <property type="entry name" value="RIBOPHORIN I"/>
    <property type="match status" value="1"/>
</dbReference>
<reference evidence="13" key="2">
    <citation type="journal article" date="2023" name="Microbiol Resour">
        <title>Decontamination and Annotation of the Draft Genome Sequence of the Oomycete Lagenidium giganteum ARSEF 373.</title>
        <authorList>
            <person name="Morgan W.R."/>
            <person name="Tartar A."/>
        </authorList>
    </citation>
    <scope>NUCLEOTIDE SEQUENCE</scope>
    <source>
        <strain evidence="13">ARSEF 373</strain>
    </source>
</reference>
<evidence type="ECO:0000256" key="7">
    <source>
        <dbReference type="ARBA" id="ARBA00022824"/>
    </source>
</evidence>
<feature type="region of interest" description="Disordered" evidence="11">
    <location>
        <begin position="723"/>
        <end position="742"/>
    </location>
</feature>
<keyword evidence="14" id="KW-1185">Reference proteome</keyword>
<dbReference type="InterPro" id="IPR022035">
    <property type="entry name" value="PCIF1_WW"/>
</dbReference>
<gene>
    <name evidence="13" type="ORF">N0F65_001843</name>
</gene>
<evidence type="ECO:0000259" key="12">
    <source>
        <dbReference type="Pfam" id="PF12237"/>
    </source>
</evidence>
<comment type="similarity">
    <text evidence="4 10">Belongs to the OST1 family.</text>
</comment>
<dbReference type="Proteomes" id="UP001146120">
    <property type="component" value="Unassembled WGS sequence"/>
</dbReference>